<evidence type="ECO:0000256" key="3">
    <source>
        <dbReference type="ARBA" id="ARBA00022801"/>
    </source>
</evidence>
<gene>
    <name evidence="8" type="ORF">VE25_04575</name>
</gene>
<dbReference type="PATRIC" id="fig|443610.3.peg.3404"/>
<evidence type="ECO:0000256" key="6">
    <source>
        <dbReference type="SAM" id="SignalP"/>
    </source>
</evidence>
<feature type="signal peptide" evidence="6">
    <location>
        <begin position="1"/>
        <end position="27"/>
    </location>
</feature>
<feature type="active site" description="Proton donor" evidence="5">
    <location>
        <position position="135"/>
    </location>
</feature>
<reference evidence="8 9" key="1">
    <citation type="submission" date="2015-03" db="EMBL/GenBank/DDBJ databases">
        <authorList>
            <person name="Hassan Y.I."/>
            <person name="Lepp D."/>
            <person name="Li X.-Z."/>
            <person name="Zhou T."/>
        </authorList>
    </citation>
    <scope>NUCLEOTIDE SEQUENCE [LARGE SCALE GENOMIC DNA]</scope>
    <source>
        <strain evidence="8 9">BD-c194</strain>
    </source>
</reference>
<dbReference type="GO" id="GO:0005975">
    <property type="term" value="P:carbohydrate metabolic process"/>
    <property type="evidence" value="ECO:0007669"/>
    <property type="project" value="InterPro"/>
</dbReference>
<evidence type="ECO:0000256" key="1">
    <source>
        <dbReference type="ARBA" id="ARBA00006865"/>
    </source>
</evidence>
<feature type="chain" id="PRO_5002487007" description="GH16 domain-containing protein" evidence="6">
    <location>
        <begin position="28"/>
        <end position="264"/>
    </location>
</feature>
<evidence type="ECO:0000313" key="8">
    <source>
        <dbReference type="EMBL" id="KKB12927.1"/>
    </source>
</evidence>
<feature type="active site" description="Nucleophile" evidence="5">
    <location>
        <position position="131"/>
    </location>
</feature>
<organism evidence="8 9">
    <name type="scientific">Devosia geojensis</name>
    <dbReference type="NCBI Taxonomy" id="443610"/>
    <lineage>
        <taxon>Bacteria</taxon>
        <taxon>Pseudomonadati</taxon>
        <taxon>Pseudomonadota</taxon>
        <taxon>Alphaproteobacteria</taxon>
        <taxon>Hyphomicrobiales</taxon>
        <taxon>Devosiaceae</taxon>
        <taxon>Devosia</taxon>
    </lineage>
</organism>
<proteinExistence type="inferred from homology"/>
<dbReference type="PANTHER" id="PTHR10963:SF22">
    <property type="entry name" value="GLYCOSIDASE CRH2-RELATED"/>
    <property type="match status" value="1"/>
</dbReference>
<dbReference type="OrthoDB" id="9809583at2"/>
<protein>
    <recommendedName>
        <fullName evidence="7">GH16 domain-containing protein</fullName>
    </recommendedName>
</protein>
<dbReference type="EMBL" id="JZEX01000055">
    <property type="protein sequence ID" value="KKB12927.1"/>
    <property type="molecule type" value="Genomic_DNA"/>
</dbReference>
<dbReference type="Gene3D" id="2.60.120.200">
    <property type="match status" value="1"/>
</dbReference>
<dbReference type="Pfam" id="PF00722">
    <property type="entry name" value="Glyco_hydro_16"/>
    <property type="match status" value="1"/>
</dbReference>
<dbReference type="InterPro" id="IPR013320">
    <property type="entry name" value="ConA-like_dom_sf"/>
</dbReference>
<dbReference type="PRINTS" id="PR00737">
    <property type="entry name" value="GLHYDRLASE16"/>
</dbReference>
<comment type="similarity">
    <text evidence="1">Belongs to the glycosyl hydrolase 16 family.</text>
</comment>
<dbReference type="PANTHER" id="PTHR10963">
    <property type="entry name" value="GLYCOSYL HYDROLASE-RELATED"/>
    <property type="match status" value="1"/>
</dbReference>
<dbReference type="STRING" id="443610.VE25_04575"/>
<feature type="domain" description="GH16" evidence="7">
    <location>
        <begin position="29"/>
        <end position="251"/>
    </location>
</feature>
<keyword evidence="2 6" id="KW-0732">Signal</keyword>
<accession>A0A0F5FXL0</accession>
<evidence type="ECO:0000256" key="5">
    <source>
        <dbReference type="PIRSR" id="PIRSR608264-1"/>
    </source>
</evidence>
<dbReference type="PROSITE" id="PS51762">
    <property type="entry name" value="GH16_2"/>
    <property type="match status" value="1"/>
</dbReference>
<evidence type="ECO:0000256" key="4">
    <source>
        <dbReference type="ARBA" id="ARBA00023295"/>
    </source>
</evidence>
<dbReference type="GO" id="GO:0004553">
    <property type="term" value="F:hydrolase activity, hydrolyzing O-glycosyl compounds"/>
    <property type="evidence" value="ECO:0007669"/>
    <property type="project" value="InterPro"/>
</dbReference>
<dbReference type="InterPro" id="IPR008264">
    <property type="entry name" value="Beta_glucanase"/>
</dbReference>
<sequence length="264" mass="28811">MTRVQSSRRAAYGLACLALPLSAAAQAQESFFDTFYTLNQQRWYVSDGWANGPHQNCLWSAGQVTTGQGKLRIGFAAIPAGDRSYSCGEIQTKQAFGHGTFEASVKTPAGSGLNAAFFTYIGPAQGSAHDEIDFEILTKDTRTVETTTFVNGRSGDGLVGSGEKHALPHPSNWDYIDYAVTWEPNEVRFYVDKQLIRTITDPAMIPNNPQRIFFSLWGSDTLVDWMGPFEPPVGPISMQVDWVAYTALGEGCAFEASVLCAEAN</sequence>
<keyword evidence="9" id="KW-1185">Reference proteome</keyword>
<dbReference type="Proteomes" id="UP000033632">
    <property type="component" value="Unassembled WGS sequence"/>
</dbReference>
<dbReference type="InterPro" id="IPR050546">
    <property type="entry name" value="Glycosyl_Hydrlase_16"/>
</dbReference>
<name>A0A0F5FXL0_9HYPH</name>
<keyword evidence="3" id="KW-0378">Hydrolase</keyword>
<comment type="caution">
    <text evidence="8">The sequence shown here is derived from an EMBL/GenBank/DDBJ whole genome shotgun (WGS) entry which is preliminary data.</text>
</comment>
<evidence type="ECO:0000313" key="9">
    <source>
        <dbReference type="Proteomes" id="UP000033632"/>
    </source>
</evidence>
<keyword evidence="4" id="KW-0326">Glycosidase</keyword>
<dbReference type="SUPFAM" id="SSF49899">
    <property type="entry name" value="Concanavalin A-like lectins/glucanases"/>
    <property type="match status" value="1"/>
</dbReference>
<dbReference type="RefSeq" id="WP_046107422.1">
    <property type="nucleotide sequence ID" value="NZ_JZEX01000055.1"/>
</dbReference>
<evidence type="ECO:0000256" key="2">
    <source>
        <dbReference type="ARBA" id="ARBA00022729"/>
    </source>
</evidence>
<dbReference type="AlphaFoldDB" id="A0A0F5FXL0"/>
<dbReference type="InterPro" id="IPR000757">
    <property type="entry name" value="Beta-glucanase-like"/>
</dbReference>
<evidence type="ECO:0000259" key="7">
    <source>
        <dbReference type="PROSITE" id="PS51762"/>
    </source>
</evidence>